<dbReference type="NCBIfam" id="NF005628">
    <property type="entry name" value="PRK07377.1-4"/>
    <property type="match status" value="1"/>
</dbReference>
<evidence type="ECO:0000256" key="4">
    <source>
        <dbReference type="ARBA" id="ARBA00022989"/>
    </source>
</evidence>
<dbReference type="NCBIfam" id="NF005630">
    <property type="entry name" value="PRK07377.1-6"/>
    <property type="match status" value="1"/>
</dbReference>
<dbReference type="Pfam" id="PF13244">
    <property type="entry name" value="MbhD"/>
    <property type="match status" value="1"/>
</dbReference>
<dbReference type="KEGG" id="hbq:QI031_28010"/>
<feature type="domain" description="MrpA C-terminal/MbhD" evidence="7">
    <location>
        <begin position="11"/>
        <end position="74"/>
    </location>
</feature>
<dbReference type="AlphaFoldDB" id="A0AAJ6NS02"/>
<feature type="transmembrane region" description="Helical" evidence="6">
    <location>
        <begin position="53"/>
        <end position="71"/>
    </location>
</feature>
<evidence type="ECO:0000256" key="1">
    <source>
        <dbReference type="ARBA" id="ARBA00004651"/>
    </source>
</evidence>
<feature type="transmembrane region" description="Helical" evidence="6">
    <location>
        <begin position="6"/>
        <end position="23"/>
    </location>
</feature>
<dbReference type="GO" id="GO:0005886">
    <property type="term" value="C:plasma membrane"/>
    <property type="evidence" value="ECO:0007669"/>
    <property type="project" value="UniProtKB-SubCell"/>
</dbReference>
<sequence length="188" mass="21271">MNDNYIYFIVALLPLAACMLVFQVNPYHALVIRGILGAIAALVYTVLGAADVALTEALVGTMLAITLYAVAVRSSLVMRLGVLKDEVIEEQLMDDFRTIFGKYHLRLELITYKDTHSLHQALMDKEVHATCVRSKDNEQEVFEERQRPYHTKTRIQRLYDIMQTELVSPATNLIMVSSVINTPSTLLR</sequence>
<organism evidence="8 9">
    <name type="scientific">Halotia branconii CENA392</name>
    <dbReference type="NCBI Taxonomy" id="1539056"/>
    <lineage>
        <taxon>Bacteria</taxon>
        <taxon>Bacillati</taxon>
        <taxon>Cyanobacteriota</taxon>
        <taxon>Cyanophyceae</taxon>
        <taxon>Nostocales</taxon>
        <taxon>Nodulariaceae</taxon>
        <taxon>Halotia</taxon>
    </lineage>
</organism>
<accession>A0AAJ6NS02</accession>
<reference evidence="8 9" key="1">
    <citation type="journal article" date="2023" name="Limnol Oceanogr Lett">
        <title>Environmental adaptations by the intertidal Antarctic cyanobacterium Halotia branconii CENA392 as revealed using long-read genome sequencing.</title>
        <authorList>
            <person name="Dextro R.B."/>
            <person name="Delbaje E."/>
            <person name="Freitas P.N.N."/>
            <person name="Geraldes V."/>
            <person name="Pinto E."/>
            <person name="Long P.F."/>
            <person name="Fiore M.F."/>
        </authorList>
    </citation>
    <scope>NUCLEOTIDE SEQUENCE [LARGE SCALE GENOMIC DNA]</scope>
    <source>
        <strain evidence="8 9">CENA392</strain>
    </source>
</reference>
<evidence type="ECO:0000259" key="7">
    <source>
        <dbReference type="Pfam" id="PF13244"/>
    </source>
</evidence>
<gene>
    <name evidence="8" type="ORF">QI031_28010</name>
</gene>
<comment type="subcellular location">
    <subcellularLocation>
        <location evidence="1">Cell membrane</location>
        <topology evidence="1">Multi-pass membrane protein</topology>
    </subcellularLocation>
</comment>
<proteinExistence type="predicted"/>
<name>A0AAJ6NS02_9CYAN</name>
<keyword evidence="9" id="KW-1185">Reference proteome</keyword>
<feature type="transmembrane region" description="Helical" evidence="6">
    <location>
        <begin position="30"/>
        <end position="47"/>
    </location>
</feature>
<dbReference type="Proteomes" id="UP001223520">
    <property type="component" value="Chromosome"/>
</dbReference>
<dbReference type="RefSeq" id="WP_281482831.1">
    <property type="nucleotide sequence ID" value="NZ_CP124543.1"/>
</dbReference>
<evidence type="ECO:0000313" key="8">
    <source>
        <dbReference type="EMBL" id="WGV25532.1"/>
    </source>
</evidence>
<keyword evidence="3 6" id="KW-0812">Transmembrane</keyword>
<evidence type="ECO:0000256" key="5">
    <source>
        <dbReference type="ARBA" id="ARBA00023136"/>
    </source>
</evidence>
<evidence type="ECO:0000256" key="6">
    <source>
        <dbReference type="SAM" id="Phobius"/>
    </source>
</evidence>
<keyword evidence="2" id="KW-1003">Cell membrane</keyword>
<evidence type="ECO:0000256" key="2">
    <source>
        <dbReference type="ARBA" id="ARBA00022475"/>
    </source>
</evidence>
<keyword evidence="5 6" id="KW-0472">Membrane</keyword>
<protein>
    <submittedName>
        <fullName evidence="8">DUF4040 domain-containing protein</fullName>
    </submittedName>
</protein>
<dbReference type="EMBL" id="CP124543">
    <property type="protein sequence ID" value="WGV25532.1"/>
    <property type="molecule type" value="Genomic_DNA"/>
</dbReference>
<keyword evidence="4 6" id="KW-1133">Transmembrane helix</keyword>
<evidence type="ECO:0000256" key="3">
    <source>
        <dbReference type="ARBA" id="ARBA00022692"/>
    </source>
</evidence>
<evidence type="ECO:0000313" key="9">
    <source>
        <dbReference type="Proteomes" id="UP001223520"/>
    </source>
</evidence>
<dbReference type="InterPro" id="IPR025383">
    <property type="entry name" value="MrpA_C/MbhD"/>
</dbReference>